<dbReference type="Proteomes" id="UP000600918">
    <property type="component" value="Unassembled WGS sequence"/>
</dbReference>
<name>A0A834U424_VESPE</name>
<proteinExistence type="predicted"/>
<reference evidence="2" key="1">
    <citation type="journal article" date="2020" name="G3 (Bethesda)">
        <title>High-Quality Assemblies for Three Invasive Social Wasps from the &lt;i&gt;Vespula&lt;/i&gt; Genus.</title>
        <authorList>
            <person name="Harrop T.W.R."/>
            <person name="Guhlin J."/>
            <person name="McLaughlin G.M."/>
            <person name="Permina E."/>
            <person name="Stockwell P."/>
            <person name="Gilligan J."/>
            <person name="Le Lec M.F."/>
            <person name="Gruber M.A.M."/>
            <person name="Quinn O."/>
            <person name="Lovegrove M."/>
            <person name="Duncan E.J."/>
            <person name="Remnant E.J."/>
            <person name="Van Eeckhoven J."/>
            <person name="Graham B."/>
            <person name="Knapp R.A."/>
            <person name="Langford K.W."/>
            <person name="Kronenberg Z."/>
            <person name="Press M.O."/>
            <person name="Eacker S.M."/>
            <person name="Wilson-Rankin E.E."/>
            <person name="Purcell J."/>
            <person name="Lester P.J."/>
            <person name="Dearden P.K."/>
        </authorList>
    </citation>
    <scope>NUCLEOTIDE SEQUENCE</scope>
    <source>
        <strain evidence="2">Volc-1</strain>
    </source>
</reference>
<feature type="region of interest" description="Disordered" evidence="1">
    <location>
        <begin position="87"/>
        <end position="127"/>
    </location>
</feature>
<accession>A0A834U424</accession>
<evidence type="ECO:0000256" key="1">
    <source>
        <dbReference type="SAM" id="MobiDB-lite"/>
    </source>
</evidence>
<evidence type="ECO:0000313" key="2">
    <source>
        <dbReference type="EMBL" id="KAF7415662.1"/>
    </source>
</evidence>
<organism evidence="2 3">
    <name type="scientific">Vespula pensylvanica</name>
    <name type="common">Western yellow jacket</name>
    <name type="synonym">Wasp</name>
    <dbReference type="NCBI Taxonomy" id="30213"/>
    <lineage>
        <taxon>Eukaryota</taxon>
        <taxon>Metazoa</taxon>
        <taxon>Ecdysozoa</taxon>
        <taxon>Arthropoda</taxon>
        <taxon>Hexapoda</taxon>
        <taxon>Insecta</taxon>
        <taxon>Pterygota</taxon>
        <taxon>Neoptera</taxon>
        <taxon>Endopterygota</taxon>
        <taxon>Hymenoptera</taxon>
        <taxon>Apocrita</taxon>
        <taxon>Aculeata</taxon>
        <taxon>Vespoidea</taxon>
        <taxon>Vespidae</taxon>
        <taxon>Vespinae</taxon>
        <taxon>Vespula</taxon>
    </lineage>
</organism>
<comment type="caution">
    <text evidence="2">The sequence shown here is derived from an EMBL/GenBank/DDBJ whole genome shotgun (WGS) entry which is preliminary data.</text>
</comment>
<feature type="region of interest" description="Disordered" evidence="1">
    <location>
        <begin position="312"/>
        <end position="353"/>
    </location>
</feature>
<feature type="compositionally biased region" description="Basic and acidic residues" evidence="1">
    <location>
        <begin position="169"/>
        <end position="181"/>
    </location>
</feature>
<dbReference type="EMBL" id="JACSDY010000011">
    <property type="protein sequence ID" value="KAF7415662.1"/>
    <property type="molecule type" value="Genomic_DNA"/>
</dbReference>
<gene>
    <name evidence="2" type="ORF">H0235_012254</name>
</gene>
<feature type="compositionally biased region" description="Polar residues" evidence="1">
    <location>
        <begin position="90"/>
        <end position="101"/>
    </location>
</feature>
<dbReference type="PANTHER" id="PTHR40240">
    <property type="entry name" value="PLEXUS, ISOFORM A"/>
    <property type="match status" value="1"/>
</dbReference>
<protein>
    <recommendedName>
        <fullName evidence="4">Genetic suppressor element-like domain-containing protein</fullName>
    </recommendedName>
</protein>
<sequence length="374" mass="40676">MGYAEGHRACNALDSSSSCLSGVVLPCQPKPRVRDTHGNDDVARVSKCPSMAAVAGVTWLIILDYFPLARLFRVGIGSEMKKRNLEGLQPASTKAQPTSIGKSHRPSSGVLPQGHTPGPGPGGQQNNRSFAAALRNLAKQAGPAPQEEEPRASPKSRAPPPLVRGPSPAKERTSHERRPEEVPSLYTTARPTETSKHSVTAAASELLARSGFQPYRPEHHPAHAPPAFALDPAAYNPYHHGLYPPPHLQHAYRLEEQLYLERCGMLRPPLFPGLPSYPLYGLRYSPDMLPPASLGLMSPVMHERLKLEEEHRLRQAREQQAALREEEERRRAARSTASSAPVPAPTPASTDTAGAMHSCVLVPATVLEIFANNR</sequence>
<keyword evidence="3" id="KW-1185">Reference proteome</keyword>
<feature type="compositionally biased region" description="Basic and acidic residues" evidence="1">
    <location>
        <begin position="312"/>
        <end position="330"/>
    </location>
</feature>
<feature type="region of interest" description="Disordered" evidence="1">
    <location>
        <begin position="139"/>
        <end position="196"/>
    </location>
</feature>
<evidence type="ECO:0008006" key="4">
    <source>
        <dbReference type="Google" id="ProtNLM"/>
    </source>
</evidence>
<evidence type="ECO:0000313" key="3">
    <source>
        <dbReference type="Proteomes" id="UP000600918"/>
    </source>
</evidence>
<feature type="compositionally biased region" description="Low complexity" evidence="1">
    <location>
        <begin position="334"/>
        <end position="353"/>
    </location>
</feature>
<dbReference type="PANTHER" id="PTHR40240:SF1">
    <property type="entry name" value="PLEXUS, ISOFORM A"/>
    <property type="match status" value="1"/>
</dbReference>
<dbReference type="AlphaFoldDB" id="A0A834U424"/>